<comment type="caution">
    <text evidence="5">The sequence shown here is derived from an EMBL/GenBank/DDBJ whole genome shotgun (WGS) entry which is preliminary data.</text>
</comment>
<dbReference type="GO" id="GO:0016757">
    <property type="term" value="F:glycosyltransferase activity"/>
    <property type="evidence" value="ECO:0007669"/>
    <property type="project" value="UniProtKB-KW"/>
</dbReference>
<dbReference type="InterPro" id="IPR029044">
    <property type="entry name" value="Nucleotide-diphossugar_trans"/>
</dbReference>
<dbReference type="EMBL" id="PRDL01000001">
    <property type="protein sequence ID" value="MBE8718359.1"/>
    <property type="molecule type" value="Genomic_DNA"/>
</dbReference>
<dbReference type="CDD" id="cd02526">
    <property type="entry name" value="GT2_RfbF_like"/>
    <property type="match status" value="1"/>
</dbReference>
<dbReference type="RefSeq" id="WP_193910869.1">
    <property type="nucleotide sequence ID" value="NZ_PRDL01000001.1"/>
</dbReference>
<dbReference type="PANTHER" id="PTHR43179">
    <property type="entry name" value="RHAMNOSYLTRANSFERASE WBBL"/>
    <property type="match status" value="1"/>
</dbReference>
<dbReference type="PANTHER" id="PTHR43179:SF12">
    <property type="entry name" value="GALACTOFURANOSYLTRANSFERASE GLFT2"/>
    <property type="match status" value="1"/>
</dbReference>
<proteinExistence type="inferred from homology"/>
<dbReference type="InterPro" id="IPR006446">
    <property type="entry name" value="RhaTrfase"/>
</dbReference>
<feature type="domain" description="Glycosyltransferase 2-like" evidence="4">
    <location>
        <begin position="6"/>
        <end position="125"/>
    </location>
</feature>
<gene>
    <name evidence="5" type="ORF">C4F51_14280</name>
</gene>
<dbReference type="NCBIfam" id="TIGR01556">
    <property type="entry name" value="rhamnosyltran"/>
    <property type="match status" value="1"/>
</dbReference>
<dbReference type="AlphaFoldDB" id="A0A928V8C3"/>
<keyword evidence="6" id="KW-1185">Reference proteome</keyword>
<dbReference type="InterPro" id="IPR001173">
    <property type="entry name" value="Glyco_trans_2-like"/>
</dbReference>
<evidence type="ECO:0000256" key="2">
    <source>
        <dbReference type="ARBA" id="ARBA00022676"/>
    </source>
</evidence>
<evidence type="ECO:0000313" key="6">
    <source>
        <dbReference type="Proteomes" id="UP000652567"/>
    </source>
</evidence>
<accession>A0A928V8C3</accession>
<keyword evidence="2" id="KW-0328">Glycosyltransferase</keyword>
<protein>
    <submittedName>
        <fullName evidence="5">Glycosyltransferase family 2 protein</fullName>
    </submittedName>
</protein>
<keyword evidence="3" id="KW-0808">Transferase</keyword>
<dbReference type="SUPFAM" id="SSF53448">
    <property type="entry name" value="Nucleotide-diphospho-sugar transferases"/>
    <property type="match status" value="1"/>
</dbReference>
<organism evidence="5 6">
    <name type="scientific">Cellvibrio polysaccharolyticus</name>
    <dbReference type="NCBI Taxonomy" id="2082724"/>
    <lineage>
        <taxon>Bacteria</taxon>
        <taxon>Pseudomonadati</taxon>
        <taxon>Pseudomonadota</taxon>
        <taxon>Gammaproteobacteria</taxon>
        <taxon>Cellvibrionales</taxon>
        <taxon>Cellvibrionaceae</taxon>
        <taxon>Cellvibrio</taxon>
    </lineage>
</organism>
<dbReference type="Proteomes" id="UP000652567">
    <property type="component" value="Unassembled WGS sequence"/>
</dbReference>
<evidence type="ECO:0000256" key="1">
    <source>
        <dbReference type="ARBA" id="ARBA00006739"/>
    </source>
</evidence>
<dbReference type="Gene3D" id="3.90.550.10">
    <property type="entry name" value="Spore Coat Polysaccharide Biosynthesis Protein SpsA, Chain A"/>
    <property type="match status" value="1"/>
</dbReference>
<evidence type="ECO:0000256" key="3">
    <source>
        <dbReference type="ARBA" id="ARBA00022679"/>
    </source>
</evidence>
<reference evidence="5" key="1">
    <citation type="submission" date="2018-07" db="EMBL/GenBank/DDBJ databases">
        <title>Genome assembly of strain Ka43.</title>
        <authorList>
            <person name="Kukolya J."/>
            <person name="Nagy I."/>
            <person name="Horvath B."/>
            <person name="Toth A."/>
        </authorList>
    </citation>
    <scope>NUCLEOTIDE SEQUENCE</scope>
    <source>
        <strain evidence="5">KB43</strain>
    </source>
</reference>
<evidence type="ECO:0000259" key="4">
    <source>
        <dbReference type="Pfam" id="PF00535"/>
    </source>
</evidence>
<evidence type="ECO:0000313" key="5">
    <source>
        <dbReference type="EMBL" id="MBE8718359.1"/>
    </source>
</evidence>
<dbReference type="Pfam" id="PF00535">
    <property type="entry name" value="Glycos_transf_2"/>
    <property type="match status" value="1"/>
</dbReference>
<sequence length="290" mass="32273">MIIVAVVVTFNPDADILTSLIDTLHPQVDHVLVIDNASDAPINLPPLNKVSLVANAVNKGLGYAYNIGREQAKAFGASHLLLFDQDSCPAPDMVSQLKQAFLNTVDGSVAAVGPRYSDVKGQYTSPFVVLSGISLKRVDCADGELVDVDHLISSGCLIALEAWEDVGVFEEQLFIDYVDTEWCWRARRKGYRLLGVGSARMVHNLGDDEFIAFGKPRVLHAPFRLYYQMRNRCWMILQPGVGWRWRVMDTLRSIKIFLAIALFSPNRWQRVKYMSKGIVDGLCAKMGRAG</sequence>
<name>A0A928V8C3_9GAMM</name>
<comment type="similarity">
    <text evidence="1">Belongs to the glycosyltransferase 2 family.</text>
</comment>